<dbReference type="Pfam" id="PF01584">
    <property type="entry name" value="CheW"/>
    <property type="match status" value="1"/>
</dbReference>
<dbReference type="AlphaFoldDB" id="B0BZM9"/>
<dbReference type="EMBL" id="CP000828">
    <property type="protein sequence ID" value="ABW25955.1"/>
    <property type="molecule type" value="Genomic_DNA"/>
</dbReference>
<dbReference type="KEGG" id="amr:AM1_0913"/>
<dbReference type="InterPro" id="IPR001789">
    <property type="entry name" value="Sig_transdc_resp-reg_receiver"/>
</dbReference>
<keyword evidence="4" id="KW-0808">Transferase</keyword>
<feature type="modified residue" description="4-aspartylphosphate" evidence="8">
    <location>
        <position position="1075"/>
    </location>
</feature>
<dbReference type="PROSITE" id="PS50109">
    <property type="entry name" value="HIS_KIN"/>
    <property type="match status" value="1"/>
</dbReference>
<dbReference type="Gene3D" id="3.30.565.10">
    <property type="entry name" value="Histidine kinase-like ATPase, C-terminal domain"/>
    <property type="match status" value="1"/>
</dbReference>
<dbReference type="InterPro" id="IPR003594">
    <property type="entry name" value="HATPase_dom"/>
</dbReference>
<evidence type="ECO:0000256" key="2">
    <source>
        <dbReference type="ARBA" id="ARBA00012438"/>
    </source>
</evidence>
<sequence length="1145" mass="124079">MSHDSEQEVRLQFLEEAFEHCHQIESGLLGIGSNGVDRQQIDGVLRAAHSVKGGAALMGFHNLSHLAHRLEDFFKVLKIGKVQVDGETESLLLTGMDFMRQVATLNQQGDDVDEQWLETQANPVMEQLHDLLGDPQPEDEASLLSSEVGEDMSIVLFESEVEECLTRLEEQVASQDASIIVAEFDSTLEELGGLGEMLDMAAFHGLCMSTMQYLKATNDPDQQLKIAEVGLQELRRSQAMVLVGQKDAIPATLDLSSLGDIADAIPQPADASADPMPDEADPFAGLDLSLEPLDLGVTDSADSDLFAGADLALESQDLEATAEADLFAGADLALEPQDLEVASVAETDLFAGAELTLEAQDLEAVAPLEAASPEETVPEQEEEPQLAPTADLDAFANVDLTDIAEEIEALAPDNMALPAEGETATPQKEIAEEVEWSESFAAEAVDLISSLDSAAPEPPVSAPVEAPKPVERKPARKRTSTRTVAKPMATGAAAPETADTTIRVPVSKLNQLNELFGELIIERNGLQMQLKQLRDLTELLRDRVHNLDQSNAQLRAAYDKISVQEVSAQAAPAMAVPAGVGGQTNGSSAPTSYSNPHLDSDFDLLEMDRYSEMHLLSQELMEAAVQIQEVTGDINTSLGDAEQTTRGLTRTSKLIQTSMTQVRMRPVSELLSRFPRVLRDLSLRFGKQVELKVVGGSTLVDRSILESLNDPLIHLIRNSFDHGIEKPEARVAAGKSPKGVIEIRATYRGNQTQITIKDDGGGINLDKIKNRAMEMGLDAEDLRNASTSDLLDLIFEPGFSTASAVTDLSGRGVGMDVVRTNLQKIRGSIAVDTETGVGTTFTISVPFTLSVIRVLLVEVANMMLAFPTDIVEEMMLLNSEDVLDSAGAEVLNWDGEMVPLVRLNQWLKLPRIAKLPDTEQTPSINSPTVLMVEDGNELVGLQVDRYWSEQEVTIRQAEGNIAMPEGFAGCTILGDGRVIPLVDALSLLNWMNDRNNDFTGSSSALADALSGSDDPIVDTAPQQALVMVVDDSVNVRRFLALTLEKAGYRVEQAKDGQHALEKLESGLPIQAVVCDIEMPRMDGYGFLAHVKAKPNLKSIPVAMLTSRSGDKHRKLAMTLGASAYFSKPFREKELLQTLEQFTQAK</sequence>
<evidence type="ECO:0000256" key="9">
    <source>
        <dbReference type="SAM" id="MobiDB-lite"/>
    </source>
</evidence>
<dbReference type="Pfam" id="PF01627">
    <property type="entry name" value="Hpt"/>
    <property type="match status" value="1"/>
</dbReference>
<feature type="domain" description="Histidine kinase" evidence="10">
    <location>
        <begin position="650"/>
        <end position="849"/>
    </location>
</feature>
<dbReference type="PROSITE" id="PS50851">
    <property type="entry name" value="CHEW"/>
    <property type="match status" value="1"/>
</dbReference>
<dbReference type="eggNOG" id="COG0643">
    <property type="taxonomic scope" value="Bacteria"/>
</dbReference>
<dbReference type="EC" id="2.7.13.3" evidence="2"/>
<evidence type="ECO:0000256" key="3">
    <source>
        <dbReference type="ARBA" id="ARBA00022553"/>
    </source>
</evidence>
<dbReference type="FunFam" id="3.30.565.10:FF:000016">
    <property type="entry name" value="Chemotaxis protein CheA, putative"/>
    <property type="match status" value="1"/>
</dbReference>
<dbReference type="SMART" id="SM00260">
    <property type="entry name" value="CheW"/>
    <property type="match status" value="1"/>
</dbReference>
<evidence type="ECO:0000256" key="6">
    <source>
        <dbReference type="ARBA" id="ARBA00023012"/>
    </source>
</evidence>
<dbReference type="GO" id="GO:0000155">
    <property type="term" value="F:phosphorelay sensor kinase activity"/>
    <property type="evidence" value="ECO:0007669"/>
    <property type="project" value="InterPro"/>
</dbReference>
<feature type="region of interest" description="Disordered" evidence="9">
    <location>
        <begin position="453"/>
        <end position="496"/>
    </location>
</feature>
<dbReference type="Gene3D" id="2.30.30.40">
    <property type="entry name" value="SH3 Domains"/>
    <property type="match status" value="1"/>
</dbReference>
<evidence type="ECO:0000256" key="4">
    <source>
        <dbReference type="ARBA" id="ARBA00022679"/>
    </source>
</evidence>
<keyword evidence="6" id="KW-0902">Two-component regulatory system</keyword>
<dbReference type="SUPFAM" id="SSF52172">
    <property type="entry name" value="CheY-like"/>
    <property type="match status" value="1"/>
</dbReference>
<feature type="domain" description="HPt" evidence="13">
    <location>
        <begin position="2"/>
        <end position="109"/>
    </location>
</feature>
<evidence type="ECO:0000256" key="8">
    <source>
        <dbReference type="PROSITE-ProRule" id="PRU00169"/>
    </source>
</evidence>
<evidence type="ECO:0000256" key="1">
    <source>
        <dbReference type="ARBA" id="ARBA00000085"/>
    </source>
</evidence>
<evidence type="ECO:0000313" key="15">
    <source>
        <dbReference type="Proteomes" id="UP000000268"/>
    </source>
</evidence>
<dbReference type="InterPro" id="IPR037006">
    <property type="entry name" value="CheA-like_homodim_sf"/>
</dbReference>
<dbReference type="RefSeq" id="WP_012161522.1">
    <property type="nucleotide sequence ID" value="NC_009925.1"/>
</dbReference>
<keyword evidence="3 8" id="KW-0597">Phosphoprotein</keyword>
<dbReference type="HOGENOM" id="CLU_000650_2_1_3"/>
<dbReference type="eggNOG" id="COG2198">
    <property type="taxonomic scope" value="Bacteria"/>
</dbReference>
<dbReference type="Gene3D" id="1.20.120.160">
    <property type="entry name" value="HPT domain"/>
    <property type="match status" value="1"/>
</dbReference>
<dbReference type="PROSITE" id="PS50894">
    <property type="entry name" value="HPT"/>
    <property type="match status" value="1"/>
</dbReference>
<proteinExistence type="predicted"/>
<dbReference type="Pfam" id="PF00072">
    <property type="entry name" value="Response_reg"/>
    <property type="match status" value="1"/>
</dbReference>
<dbReference type="InterPro" id="IPR036890">
    <property type="entry name" value="HATPase_C_sf"/>
</dbReference>
<dbReference type="InterPro" id="IPR036641">
    <property type="entry name" value="HPT_dom_sf"/>
</dbReference>
<dbReference type="PANTHER" id="PTHR43395:SF1">
    <property type="entry name" value="CHEMOTAXIS PROTEIN CHEA"/>
    <property type="match status" value="1"/>
</dbReference>
<dbReference type="PROSITE" id="PS50110">
    <property type="entry name" value="RESPONSE_REGULATORY"/>
    <property type="match status" value="1"/>
</dbReference>
<evidence type="ECO:0000259" key="13">
    <source>
        <dbReference type="PROSITE" id="PS50894"/>
    </source>
</evidence>
<dbReference type="InterPro" id="IPR005467">
    <property type="entry name" value="His_kinase_dom"/>
</dbReference>
<keyword evidence="5 14" id="KW-0418">Kinase</keyword>
<dbReference type="STRING" id="329726.AM1_0913"/>
<dbReference type="CDD" id="cd00088">
    <property type="entry name" value="HPT"/>
    <property type="match status" value="1"/>
</dbReference>
<dbReference type="Proteomes" id="UP000000268">
    <property type="component" value="Chromosome"/>
</dbReference>
<dbReference type="Gene3D" id="1.10.287.560">
    <property type="entry name" value="Histidine kinase CheA-like, homodimeric domain"/>
    <property type="match status" value="1"/>
</dbReference>
<dbReference type="Pfam" id="PF02895">
    <property type="entry name" value="H-kinase_dim"/>
    <property type="match status" value="1"/>
</dbReference>
<dbReference type="InterPro" id="IPR004358">
    <property type="entry name" value="Sig_transdc_His_kin-like_C"/>
</dbReference>
<evidence type="ECO:0000313" key="14">
    <source>
        <dbReference type="EMBL" id="ABW25955.1"/>
    </source>
</evidence>
<dbReference type="SMART" id="SM00448">
    <property type="entry name" value="REC"/>
    <property type="match status" value="1"/>
</dbReference>
<dbReference type="OrthoDB" id="291966at2"/>
<dbReference type="InterPro" id="IPR036061">
    <property type="entry name" value="CheW-like_dom_sf"/>
</dbReference>
<dbReference type="InterPro" id="IPR008207">
    <property type="entry name" value="Sig_transdc_His_kin_Hpt_dom"/>
</dbReference>
<evidence type="ECO:0000259" key="11">
    <source>
        <dbReference type="PROSITE" id="PS50110"/>
    </source>
</evidence>
<dbReference type="SUPFAM" id="SSF50341">
    <property type="entry name" value="CheW-like"/>
    <property type="match status" value="1"/>
</dbReference>
<dbReference type="SMART" id="SM00073">
    <property type="entry name" value="HPT"/>
    <property type="match status" value="1"/>
</dbReference>
<accession>B0BZM9</accession>
<evidence type="ECO:0000259" key="12">
    <source>
        <dbReference type="PROSITE" id="PS50851"/>
    </source>
</evidence>
<gene>
    <name evidence="14" type="ordered locus">AM1_0913</name>
</gene>
<feature type="domain" description="Response regulatory" evidence="11">
    <location>
        <begin position="1025"/>
        <end position="1142"/>
    </location>
</feature>
<reference evidence="14 15" key="1">
    <citation type="journal article" date="2008" name="Proc. Natl. Acad. Sci. U.S.A.">
        <title>Niche adaptation and genome expansion in the chlorophyll d-producing cyanobacterium Acaryochloris marina.</title>
        <authorList>
            <person name="Swingley W.D."/>
            <person name="Chen M."/>
            <person name="Cheung P.C."/>
            <person name="Conrad A.L."/>
            <person name="Dejesa L.C."/>
            <person name="Hao J."/>
            <person name="Honchak B.M."/>
            <person name="Karbach L.E."/>
            <person name="Kurdoglu A."/>
            <person name="Lahiri S."/>
            <person name="Mastrian S.D."/>
            <person name="Miyashita H."/>
            <person name="Page L."/>
            <person name="Ramakrishna P."/>
            <person name="Satoh S."/>
            <person name="Sattley W.M."/>
            <person name="Shimada Y."/>
            <person name="Taylor H.L."/>
            <person name="Tomo T."/>
            <person name="Tsuchiya T."/>
            <person name="Wang Z.T."/>
            <person name="Raymond J."/>
            <person name="Mimuro M."/>
            <person name="Blankenship R.E."/>
            <person name="Touchman J.W."/>
        </authorList>
    </citation>
    <scope>NUCLEOTIDE SEQUENCE [LARGE SCALE GENOMIC DNA]</scope>
    <source>
        <strain evidence="15">MBIC 11017</strain>
    </source>
</reference>
<dbReference type="PANTHER" id="PTHR43395">
    <property type="entry name" value="SENSOR HISTIDINE KINASE CHEA"/>
    <property type="match status" value="1"/>
</dbReference>
<dbReference type="SMART" id="SM01231">
    <property type="entry name" value="H-kinase_dim"/>
    <property type="match status" value="1"/>
</dbReference>
<dbReference type="SUPFAM" id="SSF47384">
    <property type="entry name" value="Homodimeric domain of signal transducing histidine kinase"/>
    <property type="match status" value="1"/>
</dbReference>
<evidence type="ECO:0000259" key="10">
    <source>
        <dbReference type="PROSITE" id="PS50109"/>
    </source>
</evidence>
<evidence type="ECO:0000256" key="7">
    <source>
        <dbReference type="PROSITE-ProRule" id="PRU00110"/>
    </source>
</evidence>
<dbReference type="SUPFAM" id="SSF47226">
    <property type="entry name" value="Histidine-containing phosphotransfer domain, HPT domain"/>
    <property type="match status" value="1"/>
</dbReference>
<name>B0BZM9_ACAM1</name>
<comment type="catalytic activity">
    <reaction evidence="1">
        <text>ATP + protein L-histidine = ADP + protein N-phospho-L-histidine.</text>
        <dbReference type="EC" id="2.7.13.3"/>
    </reaction>
</comment>
<dbReference type="Gene3D" id="3.40.50.2300">
    <property type="match status" value="1"/>
</dbReference>
<dbReference type="PRINTS" id="PR00344">
    <property type="entry name" value="BCTRLSENSOR"/>
</dbReference>
<dbReference type="InterPro" id="IPR002545">
    <property type="entry name" value="CheW-lke_dom"/>
</dbReference>
<dbReference type="SMART" id="SM00387">
    <property type="entry name" value="HATPase_c"/>
    <property type="match status" value="1"/>
</dbReference>
<dbReference type="eggNOG" id="COG3170">
    <property type="taxonomic scope" value="Bacteria"/>
</dbReference>
<dbReference type="InterPro" id="IPR051315">
    <property type="entry name" value="Bact_Chemotaxis_CheA"/>
</dbReference>
<evidence type="ECO:0000256" key="5">
    <source>
        <dbReference type="ARBA" id="ARBA00022777"/>
    </source>
</evidence>
<dbReference type="GO" id="GO:0005737">
    <property type="term" value="C:cytoplasm"/>
    <property type="evidence" value="ECO:0007669"/>
    <property type="project" value="InterPro"/>
</dbReference>
<dbReference type="eggNOG" id="COG0745">
    <property type="taxonomic scope" value="Bacteria"/>
</dbReference>
<protein>
    <recommendedName>
        <fullName evidence="2">histidine kinase</fullName>
        <ecNumber evidence="2">2.7.13.3</ecNumber>
    </recommendedName>
</protein>
<dbReference type="InterPro" id="IPR036097">
    <property type="entry name" value="HisK_dim/P_sf"/>
</dbReference>
<dbReference type="SUPFAM" id="SSF55874">
    <property type="entry name" value="ATPase domain of HSP90 chaperone/DNA topoisomerase II/histidine kinase"/>
    <property type="match status" value="1"/>
</dbReference>
<dbReference type="InterPro" id="IPR004105">
    <property type="entry name" value="CheA-like_dim"/>
</dbReference>
<dbReference type="Pfam" id="PF02518">
    <property type="entry name" value="HATPase_c"/>
    <property type="match status" value="1"/>
</dbReference>
<feature type="domain" description="CheW-like" evidence="12">
    <location>
        <begin position="851"/>
        <end position="993"/>
    </location>
</feature>
<dbReference type="CDD" id="cd16916">
    <property type="entry name" value="HATPase_CheA-like"/>
    <property type="match status" value="1"/>
</dbReference>
<organism evidence="14 15">
    <name type="scientific">Acaryochloris marina (strain MBIC 11017)</name>
    <dbReference type="NCBI Taxonomy" id="329726"/>
    <lineage>
        <taxon>Bacteria</taxon>
        <taxon>Bacillati</taxon>
        <taxon>Cyanobacteriota</taxon>
        <taxon>Cyanophyceae</taxon>
        <taxon>Acaryochloridales</taxon>
        <taxon>Acaryochloridaceae</taxon>
        <taxon>Acaryochloris</taxon>
    </lineage>
</organism>
<feature type="modified residue" description="Phosphohistidine" evidence="7">
    <location>
        <position position="49"/>
    </location>
</feature>
<dbReference type="GO" id="GO:0006935">
    <property type="term" value="P:chemotaxis"/>
    <property type="evidence" value="ECO:0007669"/>
    <property type="project" value="InterPro"/>
</dbReference>
<dbReference type="InterPro" id="IPR011006">
    <property type="entry name" value="CheY-like_superfamily"/>
</dbReference>
<keyword evidence="15" id="KW-1185">Reference proteome</keyword>